<dbReference type="Pfam" id="PF05699">
    <property type="entry name" value="Dimer_Tnp_hAT"/>
    <property type="match status" value="1"/>
</dbReference>
<comment type="caution">
    <text evidence="3">The sequence shown here is derived from an EMBL/GenBank/DDBJ whole genome shotgun (WGS) entry which is preliminary data.</text>
</comment>
<dbReference type="GO" id="GO:0046983">
    <property type="term" value="F:protein dimerization activity"/>
    <property type="evidence" value="ECO:0007669"/>
    <property type="project" value="InterPro"/>
</dbReference>
<proteinExistence type="predicted"/>
<feature type="non-terminal residue" evidence="3">
    <location>
        <position position="441"/>
    </location>
</feature>
<dbReference type="PANTHER" id="PTHR46289">
    <property type="entry name" value="52 KDA REPRESSOR OF THE INHIBITOR OF THE PROTEIN KINASE-LIKE PROTEIN-RELATED"/>
    <property type="match status" value="1"/>
</dbReference>
<dbReference type="PANTHER" id="PTHR46289:SF14">
    <property type="entry name" value="DUF4371 DOMAIN-CONTAINING PROTEIN"/>
    <property type="match status" value="1"/>
</dbReference>
<dbReference type="Proteomes" id="UP000478052">
    <property type="component" value="Unassembled WGS sequence"/>
</dbReference>
<feature type="region of interest" description="Disordered" evidence="1">
    <location>
        <begin position="24"/>
        <end position="56"/>
    </location>
</feature>
<feature type="compositionally biased region" description="Polar residues" evidence="1">
    <location>
        <begin position="39"/>
        <end position="51"/>
    </location>
</feature>
<dbReference type="SUPFAM" id="SSF140996">
    <property type="entry name" value="Hermes dimerisation domain"/>
    <property type="match status" value="1"/>
</dbReference>
<evidence type="ECO:0000259" key="2">
    <source>
        <dbReference type="Pfam" id="PF05699"/>
    </source>
</evidence>
<organism evidence="3 4">
    <name type="scientific">Aphis craccivora</name>
    <name type="common">Cowpea aphid</name>
    <dbReference type="NCBI Taxonomy" id="307492"/>
    <lineage>
        <taxon>Eukaryota</taxon>
        <taxon>Metazoa</taxon>
        <taxon>Ecdysozoa</taxon>
        <taxon>Arthropoda</taxon>
        <taxon>Hexapoda</taxon>
        <taxon>Insecta</taxon>
        <taxon>Pterygota</taxon>
        <taxon>Neoptera</taxon>
        <taxon>Paraneoptera</taxon>
        <taxon>Hemiptera</taxon>
        <taxon>Sternorrhyncha</taxon>
        <taxon>Aphidomorpha</taxon>
        <taxon>Aphidoidea</taxon>
        <taxon>Aphididae</taxon>
        <taxon>Aphidini</taxon>
        <taxon>Aphis</taxon>
        <taxon>Aphis</taxon>
    </lineage>
</organism>
<dbReference type="OrthoDB" id="1607513at2759"/>
<evidence type="ECO:0000313" key="4">
    <source>
        <dbReference type="Proteomes" id="UP000478052"/>
    </source>
</evidence>
<feature type="domain" description="HAT C-terminal dimerisation" evidence="2">
    <location>
        <begin position="355"/>
        <end position="419"/>
    </location>
</feature>
<dbReference type="InterPro" id="IPR008906">
    <property type="entry name" value="HATC_C_dom"/>
</dbReference>
<sequence length="441" mass="50351">MIKTSVPNLDQGMRKQVQNLVNEENVDDPSSSGTTGTTIFNQPSTSSQLTYSEPEPAQKSIRPLQLHYHHFSLVEEKEFKNLVHLLAPGYTLPNRKTIANTICLTTDAWTSINNQSFIALTAHYTDDNTNLGCFAHSINLVVDSGLGYKDVNDIILKFLCETRWVEKHDCIMQFSSNLVLIIEALDKISEWNDLETSSKTSILIKSLSNAEFILTLNVMPDIFSITAPISRILQSKSQDKFSASKLINNVLIILKEKRKNSAENFNLIFNNSIQCLEKIGIVDPKEKLQKEIIHQLKTQKIIFVTFDEKSVSVFNLDIILSTFIHNKEVFNNQNKINNMMAQFCELIEIPKTSLEAFERCDSETFPIVYNCFLILLTLPATSATAERNFCSLRRLKTWMRSRISEERLNGLALLNCYRNISIDCEEVIDEFAKSKRRKDFV</sequence>
<keyword evidence="4" id="KW-1185">Reference proteome</keyword>
<gene>
    <name evidence="3" type="ORF">FWK35_00015232</name>
</gene>
<dbReference type="InterPro" id="IPR052958">
    <property type="entry name" value="IFN-induced_PKR_regulator"/>
</dbReference>
<protein>
    <submittedName>
        <fullName evidence="3">Protein FAM200B-like</fullName>
    </submittedName>
</protein>
<name>A0A6G0YBH5_APHCR</name>
<dbReference type="AlphaFoldDB" id="A0A6G0YBH5"/>
<evidence type="ECO:0000313" key="3">
    <source>
        <dbReference type="EMBL" id="KAF0752819.1"/>
    </source>
</evidence>
<dbReference type="EMBL" id="VUJU01004925">
    <property type="protein sequence ID" value="KAF0752819.1"/>
    <property type="molecule type" value="Genomic_DNA"/>
</dbReference>
<accession>A0A6G0YBH5</accession>
<reference evidence="3 4" key="1">
    <citation type="submission" date="2019-08" db="EMBL/GenBank/DDBJ databases">
        <title>Whole genome of Aphis craccivora.</title>
        <authorList>
            <person name="Voronova N.V."/>
            <person name="Shulinski R.S."/>
            <person name="Bandarenka Y.V."/>
            <person name="Zhorov D.G."/>
            <person name="Warner D."/>
        </authorList>
    </citation>
    <scope>NUCLEOTIDE SEQUENCE [LARGE SCALE GENOMIC DNA]</scope>
    <source>
        <strain evidence="3">180601</strain>
        <tissue evidence="3">Whole Body</tissue>
    </source>
</reference>
<dbReference type="SUPFAM" id="SSF53098">
    <property type="entry name" value="Ribonuclease H-like"/>
    <property type="match status" value="1"/>
</dbReference>
<evidence type="ECO:0000256" key="1">
    <source>
        <dbReference type="SAM" id="MobiDB-lite"/>
    </source>
</evidence>
<dbReference type="InterPro" id="IPR012337">
    <property type="entry name" value="RNaseH-like_sf"/>
</dbReference>